<proteinExistence type="predicted"/>
<protein>
    <recommendedName>
        <fullName evidence="1">Outer membrane-associated lipoprotein TP0453 domain-containing protein</fullName>
    </recommendedName>
</protein>
<dbReference type="PROSITE" id="PS51257">
    <property type="entry name" value="PROKAR_LIPOPROTEIN"/>
    <property type="match status" value="1"/>
</dbReference>
<sequence>MQKFCFSKIFGVGGIIAAVILASSCVSHPSEYDMQAFGAVGMDADVYIVAPISGNESLLKALFTAFVPEKTAAQYLSRTSILYIGADYKVTPSVTVVSSGSYPVSLGDLLFSKKDGWEKRRAAALNNHTYYSSAIADIVVQEKTAFMLLGDNQRNSAAFLQRIAEPHRPVFPPRFQALTELSGVGEIGLYARSGSRIATALLGLEDIELPIRSIELYLKKDIDALYRCSAMFEATDARAALVVRLLLSHGMNGDFSVQDSSVFVENADITETELIRMLKPIIFKSL</sequence>
<dbReference type="InterPro" id="IPR049340">
    <property type="entry name" value="TP0453"/>
</dbReference>
<evidence type="ECO:0000259" key="1">
    <source>
        <dbReference type="Pfam" id="PF20740"/>
    </source>
</evidence>
<evidence type="ECO:0000313" key="3">
    <source>
        <dbReference type="Proteomes" id="UP000663454"/>
    </source>
</evidence>
<name>A0ABX7LZI3_TREMD</name>
<dbReference type="Proteomes" id="UP000663454">
    <property type="component" value="Chromosome"/>
</dbReference>
<accession>A0ABX7LZI3</accession>
<reference evidence="2 3" key="1">
    <citation type="submission" date="2018-08" db="EMBL/GenBank/DDBJ databases">
        <authorList>
            <person name="Clegg S.R."/>
            <person name="Carter S.D."/>
            <person name="Radford A.D."/>
            <person name="Darby A."/>
            <person name="Hall N."/>
            <person name="Birtles R."/>
            <person name="Evans N.J."/>
        </authorList>
    </citation>
    <scope>NUCLEOTIDE SEQUENCE [LARGE SCALE GENOMIC DNA]</scope>
    <source>
        <strain evidence="2 3">ATCC 700293</strain>
    </source>
</reference>
<feature type="domain" description="Outer membrane-associated lipoprotein TP0453" evidence="1">
    <location>
        <begin position="34"/>
        <end position="274"/>
    </location>
</feature>
<dbReference type="Pfam" id="PF20740">
    <property type="entry name" value="TP0453"/>
    <property type="match status" value="1"/>
</dbReference>
<dbReference type="EMBL" id="CP031393">
    <property type="protein sequence ID" value="QSH98391.1"/>
    <property type="molecule type" value="Genomic_DNA"/>
</dbReference>
<dbReference type="RefSeq" id="WP_040859257.1">
    <property type="nucleotide sequence ID" value="NZ_CP031393.1"/>
</dbReference>
<evidence type="ECO:0000313" key="2">
    <source>
        <dbReference type="EMBL" id="QSH98391.1"/>
    </source>
</evidence>
<keyword evidence="3" id="KW-1185">Reference proteome</keyword>
<gene>
    <name evidence="2" type="ORF">DWB79_11670</name>
</gene>
<organism evidence="2 3">
    <name type="scientific">Treponema medium</name>
    <dbReference type="NCBI Taxonomy" id="58231"/>
    <lineage>
        <taxon>Bacteria</taxon>
        <taxon>Pseudomonadati</taxon>
        <taxon>Spirochaetota</taxon>
        <taxon>Spirochaetia</taxon>
        <taxon>Spirochaetales</taxon>
        <taxon>Treponemataceae</taxon>
        <taxon>Treponema</taxon>
    </lineage>
</organism>